<dbReference type="EMBL" id="QKVK01000002">
    <property type="protein sequence ID" value="PZF77659.1"/>
    <property type="molecule type" value="Genomic_DNA"/>
</dbReference>
<proteinExistence type="predicted"/>
<dbReference type="InterPro" id="IPR036188">
    <property type="entry name" value="FAD/NAD-bd_sf"/>
</dbReference>
<dbReference type="SUPFAM" id="SSF51905">
    <property type="entry name" value="FAD/NAD(P)-binding domain"/>
    <property type="match status" value="1"/>
</dbReference>
<dbReference type="Pfam" id="PF01266">
    <property type="entry name" value="DAO"/>
    <property type="match status" value="1"/>
</dbReference>
<evidence type="ECO:0000313" key="4">
    <source>
        <dbReference type="Proteomes" id="UP000248795"/>
    </source>
</evidence>
<dbReference type="RefSeq" id="WP_111196406.1">
    <property type="nucleotide sequence ID" value="NZ_QKVK01000002.1"/>
</dbReference>
<dbReference type="Gene3D" id="3.30.9.10">
    <property type="entry name" value="D-Amino Acid Oxidase, subunit A, domain 2"/>
    <property type="match status" value="1"/>
</dbReference>
<dbReference type="PANTHER" id="PTHR13847">
    <property type="entry name" value="SARCOSINE DEHYDROGENASE-RELATED"/>
    <property type="match status" value="1"/>
</dbReference>
<gene>
    <name evidence="3" type="ORF">DK847_04260</name>
</gene>
<organism evidence="3 4">
    <name type="scientific">Aestuariivirga litoralis</name>
    <dbReference type="NCBI Taxonomy" id="2650924"/>
    <lineage>
        <taxon>Bacteria</taxon>
        <taxon>Pseudomonadati</taxon>
        <taxon>Pseudomonadota</taxon>
        <taxon>Alphaproteobacteria</taxon>
        <taxon>Hyphomicrobiales</taxon>
        <taxon>Aestuariivirgaceae</taxon>
        <taxon>Aestuariivirga</taxon>
    </lineage>
</organism>
<keyword evidence="1" id="KW-0560">Oxidoreductase</keyword>
<dbReference type="Proteomes" id="UP000248795">
    <property type="component" value="Unassembled WGS sequence"/>
</dbReference>
<evidence type="ECO:0000313" key="3">
    <source>
        <dbReference type="EMBL" id="PZF77659.1"/>
    </source>
</evidence>
<accession>A0A2W2BN36</accession>
<reference evidence="4" key="1">
    <citation type="submission" date="2018-06" db="EMBL/GenBank/DDBJ databases">
        <title>Aestuariibacter litoralis strain KCTC 52945T.</title>
        <authorList>
            <person name="Li X."/>
            <person name="Salam N."/>
            <person name="Li J.-L."/>
            <person name="Chen Y.-M."/>
            <person name="Yang Z.-W."/>
            <person name="Zhang L.-Y."/>
            <person name="Han M.-X."/>
            <person name="Xiao M."/>
            <person name="Li W.-J."/>
        </authorList>
    </citation>
    <scope>NUCLEOTIDE SEQUENCE [LARGE SCALE GENOMIC DNA]</scope>
    <source>
        <strain evidence="4">KCTC 52945</strain>
    </source>
</reference>
<feature type="domain" description="FAD dependent oxidoreductase" evidence="2">
    <location>
        <begin position="31"/>
        <end position="381"/>
    </location>
</feature>
<name>A0A2W2BN36_9HYPH</name>
<comment type="caution">
    <text evidence="3">The sequence shown here is derived from an EMBL/GenBank/DDBJ whole genome shotgun (WGS) entry which is preliminary data.</text>
</comment>
<dbReference type="PANTHER" id="PTHR13847:SF281">
    <property type="entry name" value="FAD DEPENDENT OXIDOREDUCTASE DOMAIN-CONTAINING PROTEIN"/>
    <property type="match status" value="1"/>
</dbReference>
<dbReference type="Gene3D" id="3.50.50.60">
    <property type="entry name" value="FAD/NAD(P)-binding domain"/>
    <property type="match status" value="1"/>
</dbReference>
<protein>
    <submittedName>
        <fullName evidence="3">FAD-dependent oxidoreductase</fullName>
    </submittedName>
</protein>
<dbReference type="AlphaFoldDB" id="A0A2W2BN36"/>
<dbReference type="GO" id="GO:0016491">
    <property type="term" value="F:oxidoreductase activity"/>
    <property type="evidence" value="ECO:0007669"/>
    <property type="project" value="UniProtKB-KW"/>
</dbReference>
<dbReference type="GO" id="GO:0005737">
    <property type="term" value="C:cytoplasm"/>
    <property type="evidence" value="ECO:0007669"/>
    <property type="project" value="TreeGrafter"/>
</dbReference>
<evidence type="ECO:0000259" key="2">
    <source>
        <dbReference type="Pfam" id="PF01266"/>
    </source>
</evidence>
<evidence type="ECO:0000256" key="1">
    <source>
        <dbReference type="ARBA" id="ARBA00023002"/>
    </source>
</evidence>
<sequence>MTKSIFAPSYYQATATPSPAYPPLAGEISADVCIVGAGYTGLSAAVELAEAGHRVVVLESETVGHGASGRNGGQICTGFSSGQDKIAAQLGRDDARKCFAIAEDSKRLLVDRIDRYKIDCDLRWGYLHVLPKPGRMDGLREWKDEWDALGYTDTQILDTAALEEKLGTRHYHGALREGGAGHFHPLNYCLGLARAATEAGAAIHEHSPAIEVDTSSKPFVRTAHGKVNARFVIIACNAYLGRLVPQLYGKVLPVTSYIIATEPLGENRARALIRDGEAVADTNFIVDYFRLTPDTRMLFGGKASYTTREPAHLAPEMKASMVKIFPQLRDAKVDFAWGGYIAITHNRIPDCGRLSPTAYYAHGYSGQGVALAGMYGKLMADAVRGTAERFDLLSRVRHLPFPGGPVRVPLLAAAMMYYRLKDALS</sequence>
<keyword evidence="4" id="KW-1185">Reference proteome</keyword>
<dbReference type="InterPro" id="IPR006076">
    <property type="entry name" value="FAD-dep_OxRdtase"/>
</dbReference>